<keyword evidence="2" id="KW-1185">Reference proteome</keyword>
<dbReference type="EMBL" id="KV428035">
    <property type="protein sequence ID" value="KZT40239.1"/>
    <property type="molecule type" value="Genomic_DNA"/>
</dbReference>
<evidence type="ECO:0000313" key="1">
    <source>
        <dbReference type="EMBL" id="KZT40239.1"/>
    </source>
</evidence>
<dbReference type="Proteomes" id="UP000076798">
    <property type="component" value="Unassembled WGS sequence"/>
</dbReference>
<reference evidence="1 2" key="1">
    <citation type="journal article" date="2016" name="Mol. Biol. Evol.">
        <title>Comparative Genomics of Early-Diverging Mushroom-Forming Fungi Provides Insights into the Origins of Lignocellulose Decay Capabilities.</title>
        <authorList>
            <person name="Nagy L.G."/>
            <person name="Riley R."/>
            <person name="Tritt A."/>
            <person name="Adam C."/>
            <person name="Daum C."/>
            <person name="Floudas D."/>
            <person name="Sun H."/>
            <person name="Yadav J.S."/>
            <person name="Pangilinan J."/>
            <person name="Larsson K.H."/>
            <person name="Matsuura K."/>
            <person name="Barry K."/>
            <person name="Labutti K."/>
            <person name="Kuo R."/>
            <person name="Ohm R.A."/>
            <person name="Bhattacharya S.S."/>
            <person name="Shirouzu T."/>
            <person name="Yoshinaga Y."/>
            <person name="Martin F.M."/>
            <person name="Grigoriev I.V."/>
            <person name="Hibbett D.S."/>
        </authorList>
    </citation>
    <scope>NUCLEOTIDE SEQUENCE [LARGE SCALE GENOMIC DNA]</scope>
    <source>
        <strain evidence="1 2">HHB10207 ss-3</strain>
    </source>
</reference>
<proteinExistence type="predicted"/>
<organism evidence="1 2">
    <name type="scientific">Sistotremastrum suecicum HHB10207 ss-3</name>
    <dbReference type="NCBI Taxonomy" id="1314776"/>
    <lineage>
        <taxon>Eukaryota</taxon>
        <taxon>Fungi</taxon>
        <taxon>Dikarya</taxon>
        <taxon>Basidiomycota</taxon>
        <taxon>Agaricomycotina</taxon>
        <taxon>Agaricomycetes</taxon>
        <taxon>Sistotremastrales</taxon>
        <taxon>Sistotremastraceae</taxon>
        <taxon>Sistotremastrum</taxon>
    </lineage>
</organism>
<accession>A0A166F3G5</accession>
<protein>
    <submittedName>
        <fullName evidence="1">Uncharacterized protein</fullName>
    </submittedName>
</protein>
<evidence type="ECO:0000313" key="2">
    <source>
        <dbReference type="Proteomes" id="UP000076798"/>
    </source>
</evidence>
<gene>
    <name evidence="1" type="ORF">SISSUDRAFT_1044470</name>
</gene>
<dbReference type="AlphaFoldDB" id="A0A166F3G5"/>
<name>A0A166F3G5_9AGAM</name>
<sequence length="137" mass="16202">MSGRSKCLCIGRQTRVHLDDLMKQPGNEWAEEYHSDTEEFEFDCEVWKHLFKLCMRSLKRDIGANVLDDFGLRVEADDATDCRGVVDDFLKDSHWQTSKLKEDMDALPWSYERDYQARQTEQPKASWRPFSAFISWE</sequence>